<feature type="signal peptide" evidence="1">
    <location>
        <begin position="1"/>
        <end position="19"/>
    </location>
</feature>
<dbReference type="RefSeq" id="WP_160992433.1">
    <property type="nucleotide sequence ID" value="NZ_WWCO01000022.1"/>
</dbReference>
<evidence type="ECO:0000256" key="1">
    <source>
        <dbReference type="SAM" id="SignalP"/>
    </source>
</evidence>
<organism evidence="2 3">
    <name type="scientific">Duganella lactea</name>
    <dbReference type="NCBI Taxonomy" id="2692173"/>
    <lineage>
        <taxon>Bacteria</taxon>
        <taxon>Pseudomonadati</taxon>
        <taxon>Pseudomonadota</taxon>
        <taxon>Betaproteobacteria</taxon>
        <taxon>Burkholderiales</taxon>
        <taxon>Oxalobacteraceae</taxon>
        <taxon>Telluria group</taxon>
        <taxon>Duganella</taxon>
    </lineage>
</organism>
<gene>
    <name evidence="2" type="ORF">GTP38_22435</name>
</gene>
<accession>A0ABW9VEB5</accession>
<name>A0ABW9VEB5_9BURK</name>
<evidence type="ECO:0000313" key="2">
    <source>
        <dbReference type="EMBL" id="MYM37087.1"/>
    </source>
</evidence>
<keyword evidence="1" id="KW-0732">Signal</keyword>
<dbReference type="Proteomes" id="UP000449678">
    <property type="component" value="Unassembled WGS sequence"/>
</dbReference>
<comment type="caution">
    <text evidence="2">The sequence shown here is derived from an EMBL/GenBank/DDBJ whole genome shotgun (WGS) entry which is preliminary data.</text>
</comment>
<sequence>MHKFRFSLCALLATASVHAATSGSPPLPHGWQALAAPTVSGNFQREGQRDVAVLAKNGATYGLLVIAAGNGSVSVVKTFGDIQANPPQLSLARPGSYQPVCHHGGACAPVEIHTDAIGLCFGEASCQIVYFNGKAFSALAITD</sequence>
<reference evidence="2 3" key="1">
    <citation type="submission" date="2019-12" db="EMBL/GenBank/DDBJ databases">
        <title>Novel species isolated from a subtropical stream in China.</title>
        <authorList>
            <person name="Lu H."/>
        </authorList>
    </citation>
    <scope>NUCLEOTIDE SEQUENCE [LARGE SCALE GENOMIC DNA]</scope>
    <source>
        <strain evidence="2 3">FT94W</strain>
    </source>
</reference>
<keyword evidence="3" id="KW-1185">Reference proteome</keyword>
<feature type="chain" id="PRO_5046678116" evidence="1">
    <location>
        <begin position="20"/>
        <end position="143"/>
    </location>
</feature>
<dbReference type="EMBL" id="WWCO01000022">
    <property type="protein sequence ID" value="MYM37087.1"/>
    <property type="molecule type" value="Genomic_DNA"/>
</dbReference>
<evidence type="ECO:0000313" key="3">
    <source>
        <dbReference type="Proteomes" id="UP000449678"/>
    </source>
</evidence>
<proteinExistence type="predicted"/>
<protein>
    <submittedName>
        <fullName evidence="2">Uncharacterized protein</fullName>
    </submittedName>
</protein>